<keyword evidence="2" id="KW-1185">Reference proteome</keyword>
<reference evidence="1" key="2">
    <citation type="submission" date="2013-11" db="EMBL/GenBank/DDBJ databases">
        <title>Draft genome sequence of Bacteroides uniformis (ATCC 8492).</title>
        <authorList>
            <person name="Sudarsanam P."/>
            <person name="Ley R."/>
            <person name="Guruge J."/>
            <person name="Turnbaugh P.J."/>
            <person name="Mahowald M."/>
            <person name="Liep D."/>
            <person name="Gordon J."/>
        </authorList>
    </citation>
    <scope>NUCLEOTIDE SEQUENCE</scope>
    <source>
        <strain evidence="1">ATCC 8492</strain>
    </source>
</reference>
<name>A0ABC9NE95_BACUC</name>
<evidence type="ECO:0000313" key="2">
    <source>
        <dbReference type="Proteomes" id="UP000004110"/>
    </source>
</evidence>
<dbReference type="AlphaFoldDB" id="A0ABC9NE95"/>
<accession>A0ABC9NE95</accession>
<organism evidence="1 2">
    <name type="scientific">Bacteroides uniformis (strain ATCC 8492 / DSM 6597 / CCUG 4942 / CIP 103695 / JCM 5828 / KCTC 5204 / NCTC 13054 / VPI 0061)</name>
    <dbReference type="NCBI Taxonomy" id="411479"/>
    <lineage>
        <taxon>Bacteria</taxon>
        <taxon>Pseudomonadati</taxon>
        <taxon>Bacteroidota</taxon>
        <taxon>Bacteroidia</taxon>
        <taxon>Bacteroidales</taxon>
        <taxon>Bacteroidaceae</taxon>
        <taxon>Bacteroides</taxon>
    </lineage>
</organism>
<gene>
    <name evidence="1" type="ORF">BACUNI_01138</name>
</gene>
<protein>
    <submittedName>
        <fullName evidence="1">Uncharacterized protein</fullName>
    </submittedName>
</protein>
<reference evidence="1" key="1">
    <citation type="submission" date="2007-06" db="EMBL/GenBank/DDBJ databases">
        <authorList>
            <person name="Fulton L."/>
            <person name="Clifton S."/>
            <person name="Fulton B."/>
            <person name="Xu J."/>
            <person name="Minx P."/>
            <person name="Pepin K.H."/>
            <person name="Johnson M."/>
            <person name="Thiruvilangam P."/>
            <person name="Bhonagiri V."/>
            <person name="Nash W.E."/>
            <person name="Mardis E.R."/>
            <person name="Wilson R.K."/>
        </authorList>
    </citation>
    <scope>NUCLEOTIDE SEQUENCE [LARGE SCALE GENOMIC DNA]</scope>
    <source>
        <strain evidence="1">ATCC 8492</strain>
    </source>
</reference>
<dbReference type="EMBL" id="AAYH02000039">
    <property type="protein sequence ID" value="EDO55050.1"/>
    <property type="molecule type" value="Genomic_DNA"/>
</dbReference>
<comment type="caution">
    <text evidence="1">The sequence shown here is derived from an EMBL/GenBank/DDBJ whole genome shotgun (WGS) entry which is preliminary data.</text>
</comment>
<evidence type="ECO:0000313" key="1">
    <source>
        <dbReference type="EMBL" id="EDO55050.1"/>
    </source>
</evidence>
<dbReference type="Proteomes" id="UP000004110">
    <property type="component" value="Unassembled WGS sequence"/>
</dbReference>
<proteinExistence type="predicted"/>
<sequence length="50" mass="5880">MCKEKNILQHEETKEHRFHPPVENASALRNLCSSINPFNRFPLSDINIYP</sequence>